<name>A0A0M3JWQ3_ANISI</name>
<evidence type="ECO:0000313" key="1">
    <source>
        <dbReference type="EMBL" id="VDK46784.1"/>
    </source>
</evidence>
<reference evidence="3" key="1">
    <citation type="submission" date="2017-02" db="UniProtKB">
        <authorList>
            <consortium name="WormBaseParasite"/>
        </authorList>
    </citation>
    <scope>IDENTIFICATION</scope>
</reference>
<organism evidence="3">
    <name type="scientific">Anisakis simplex</name>
    <name type="common">Herring worm</name>
    <dbReference type="NCBI Taxonomy" id="6269"/>
    <lineage>
        <taxon>Eukaryota</taxon>
        <taxon>Metazoa</taxon>
        <taxon>Ecdysozoa</taxon>
        <taxon>Nematoda</taxon>
        <taxon>Chromadorea</taxon>
        <taxon>Rhabditida</taxon>
        <taxon>Spirurina</taxon>
        <taxon>Ascaridomorpha</taxon>
        <taxon>Ascaridoidea</taxon>
        <taxon>Anisakidae</taxon>
        <taxon>Anisakis</taxon>
        <taxon>Anisakis simplex complex</taxon>
    </lineage>
</organism>
<gene>
    <name evidence="1" type="ORF">ASIM_LOCUS12193</name>
</gene>
<accession>A0A0M3JWQ3</accession>
<sequence>MLIITLSAENKLVKKIAETQRRGSELLLDWAKQTNNVAIVDVMQHTNQLFQLFSDKQLKFANDFDGFIKQLEKICDADKAVESARREVTLLSEKEHKLKRDVSKASSSVFSKQRKGGHLYLLRQQLEQVISSKEVASQILSDVIAEMEVVKMFRFRSGMQGIADSYCKISRECDAIFRVHREITELVPAVRDEDVRSMFYDGMNISRERMQRLICNVSVIDEDAEQSTTTPTSVKRSNAFPATTRRFSEPVRLYSTHRSGAIPVPPPPYTLTQRVKLRCTTARTREFQELPDATQNLPLHQLFISGSFTLLIC</sequence>
<dbReference type="OrthoDB" id="5803434at2759"/>
<dbReference type="EMBL" id="UYRR01031149">
    <property type="protein sequence ID" value="VDK46784.1"/>
    <property type="molecule type" value="Genomic_DNA"/>
</dbReference>
<protein>
    <submittedName>
        <fullName evidence="3">Protein kinase domain-containing protein</fullName>
    </submittedName>
</protein>
<reference evidence="1 2" key="2">
    <citation type="submission" date="2018-11" db="EMBL/GenBank/DDBJ databases">
        <authorList>
            <consortium name="Pathogen Informatics"/>
        </authorList>
    </citation>
    <scope>NUCLEOTIDE SEQUENCE [LARGE SCALE GENOMIC DNA]</scope>
</reference>
<evidence type="ECO:0000313" key="2">
    <source>
        <dbReference type="Proteomes" id="UP000267096"/>
    </source>
</evidence>
<dbReference type="AlphaFoldDB" id="A0A0M3JWQ3"/>
<evidence type="ECO:0000313" key="3">
    <source>
        <dbReference type="WBParaSite" id="ASIM_0001272701-mRNA-1"/>
    </source>
</evidence>
<dbReference type="InterPro" id="IPR027267">
    <property type="entry name" value="AH/BAR_dom_sf"/>
</dbReference>
<dbReference type="WBParaSite" id="ASIM_0001272701-mRNA-1">
    <property type="protein sequence ID" value="ASIM_0001272701-mRNA-1"/>
    <property type="gene ID" value="ASIM_0001272701"/>
</dbReference>
<dbReference type="Gene3D" id="1.20.1270.60">
    <property type="entry name" value="Arfaptin homology (AH) domain/BAR domain"/>
    <property type="match status" value="1"/>
</dbReference>
<proteinExistence type="predicted"/>
<keyword evidence="2" id="KW-1185">Reference proteome</keyword>
<dbReference type="Proteomes" id="UP000267096">
    <property type="component" value="Unassembled WGS sequence"/>
</dbReference>